<dbReference type="SMART" id="SM00062">
    <property type="entry name" value="PBPb"/>
    <property type="match status" value="1"/>
</dbReference>
<evidence type="ECO:0000313" key="5">
    <source>
        <dbReference type="EMBL" id="WOO32378.1"/>
    </source>
</evidence>
<dbReference type="SUPFAM" id="SSF53850">
    <property type="entry name" value="Periplasmic binding protein-like II"/>
    <property type="match status" value="1"/>
</dbReference>
<dbReference type="NCBIfam" id="TIGR00254">
    <property type="entry name" value="GGDEF"/>
    <property type="match status" value="1"/>
</dbReference>
<dbReference type="EMBL" id="CP136921">
    <property type="protein sequence ID" value="WOO32378.1"/>
    <property type="molecule type" value="Genomic_DNA"/>
</dbReference>
<feature type="domain" description="GGDEF" evidence="4">
    <location>
        <begin position="359"/>
        <end position="494"/>
    </location>
</feature>
<dbReference type="SUPFAM" id="SSF55073">
    <property type="entry name" value="Nucleotide cyclase"/>
    <property type="match status" value="1"/>
</dbReference>
<comment type="catalytic activity">
    <reaction evidence="2">
        <text>2 GTP = 3',3'-c-di-GMP + 2 diphosphate</text>
        <dbReference type="Rhea" id="RHEA:24898"/>
        <dbReference type="ChEBI" id="CHEBI:33019"/>
        <dbReference type="ChEBI" id="CHEBI:37565"/>
        <dbReference type="ChEBI" id="CHEBI:58805"/>
        <dbReference type="EC" id="2.7.7.65"/>
    </reaction>
</comment>
<keyword evidence="3" id="KW-1133">Transmembrane helix</keyword>
<dbReference type="CDD" id="cd01949">
    <property type="entry name" value="GGDEF"/>
    <property type="match status" value="1"/>
</dbReference>
<feature type="transmembrane region" description="Helical" evidence="3">
    <location>
        <begin position="272"/>
        <end position="295"/>
    </location>
</feature>
<dbReference type="PROSITE" id="PS50887">
    <property type="entry name" value="GGDEF"/>
    <property type="match status" value="1"/>
</dbReference>
<protein>
    <recommendedName>
        <fullName evidence="1">diguanylate cyclase</fullName>
        <ecNumber evidence="1">2.7.7.65</ecNumber>
    </recommendedName>
</protein>
<dbReference type="Gene3D" id="3.40.190.10">
    <property type="entry name" value="Periplasmic binding protein-like II"/>
    <property type="match status" value="2"/>
</dbReference>
<evidence type="ECO:0000313" key="6">
    <source>
        <dbReference type="Proteomes" id="UP001303211"/>
    </source>
</evidence>
<organism evidence="5 6">
    <name type="scientific">Diaphorobacter limosus</name>
    <dbReference type="NCBI Taxonomy" id="3036128"/>
    <lineage>
        <taxon>Bacteria</taxon>
        <taxon>Pseudomonadati</taxon>
        <taxon>Pseudomonadota</taxon>
        <taxon>Betaproteobacteria</taxon>
        <taxon>Burkholderiales</taxon>
        <taxon>Comamonadaceae</taxon>
        <taxon>Diaphorobacter</taxon>
    </lineage>
</organism>
<keyword evidence="3" id="KW-0812">Transmembrane</keyword>
<evidence type="ECO:0000256" key="2">
    <source>
        <dbReference type="ARBA" id="ARBA00034247"/>
    </source>
</evidence>
<dbReference type="Gene3D" id="3.30.70.270">
    <property type="match status" value="1"/>
</dbReference>
<accession>A0ABZ0J3H3</accession>
<dbReference type="PANTHER" id="PTHR45138">
    <property type="entry name" value="REGULATORY COMPONENTS OF SENSORY TRANSDUCTION SYSTEM"/>
    <property type="match status" value="1"/>
</dbReference>
<keyword evidence="3" id="KW-0472">Membrane</keyword>
<evidence type="ECO:0000256" key="3">
    <source>
        <dbReference type="SAM" id="Phobius"/>
    </source>
</evidence>
<dbReference type="EC" id="2.7.7.65" evidence="1"/>
<dbReference type="InterPro" id="IPR001638">
    <property type="entry name" value="Solute-binding_3/MltF_N"/>
</dbReference>
<dbReference type="Proteomes" id="UP001303211">
    <property type="component" value="Chromosome"/>
</dbReference>
<reference evidence="5 6" key="1">
    <citation type="submission" date="2023-03" db="EMBL/GenBank/DDBJ databases">
        <title>Diaphorobacter basophil sp. nov., isolated from a sewage-treatment plant.</title>
        <authorList>
            <person name="Yang K."/>
        </authorList>
    </citation>
    <scope>NUCLEOTIDE SEQUENCE [LARGE SCALE GENOMIC DNA]</scope>
    <source>
        <strain evidence="5 6">Y-1</strain>
    </source>
</reference>
<sequence>MASLPALAACGGQVRLTQPVEFSAQELAGFRAMAPLRVLPLDAPPMARHDPQDGYSGIGVDVWCFITERLGLRYEIIQRRDLSIAEKIRLVQEGQADVLLPLSANSERAARGIFTRPFYESHYAVIARKDWRPEIRGLADLAPYRVGVLKGVASESLLKTVMASDRLVVIDDVTSEALFQALRDGRIDLALFSKAVFEEKRYQHEYFDLTVVHTLHDAPRVYGFYFQPSPRNQQIVQAFDRYLAVLDISAAVAEHEDGERQFIQRYVIQRSWHLVVLTAGAGALVLVVVLAALLYRYRRLARLLAASNEHILQQQQALQAVNQELERQSQTDGLTGLANRRQFDHALLREHARQQRTAAPLSLLMVDLDHFKHVNDRYGHAIGDDYLRAVARVLKTSVNRATDLAARYGGEEFVCLLPETSATDAQMLAERIRQGVSSMALPNELASPPHLTLSIGVATLLGGKADAAQLLAQADEQLYAAKHAGRDRVHAVVLR</sequence>
<evidence type="ECO:0000256" key="1">
    <source>
        <dbReference type="ARBA" id="ARBA00012528"/>
    </source>
</evidence>
<name>A0ABZ0J3H3_9BURK</name>
<dbReference type="Pfam" id="PF00497">
    <property type="entry name" value="SBP_bac_3"/>
    <property type="match status" value="1"/>
</dbReference>
<proteinExistence type="predicted"/>
<dbReference type="RefSeq" id="WP_317701839.1">
    <property type="nucleotide sequence ID" value="NZ_CP136921.1"/>
</dbReference>
<dbReference type="SMART" id="SM00267">
    <property type="entry name" value="GGDEF"/>
    <property type="match status" value="1"/>
</dbReference>
<dbReference type="PANTHER" id="PTHR45138:SF9">
    <property type="entry name" value="DIGUANYLATE CYCLASE DGCM-RELATED"/>
    <property type="match status" value="1"/>
</dbReference>
<dbReference type="InterPro" id="IPR043128">
    <property type="entry name" value="Rev_trsase/Diguanyl_cyclase"/>
</dbReference>
<gene>
    <name evidence="5" type="ORF">P4826_18675</name>
</gene>
<keyword evidence="6" id="KW-1185">Reference proteome</keyword>
<dbReference type="Pfam" id="PF00990">
    <property type="entry name" value="GGDEF"/>
    <property type="match status" value="1"/>
</dbReference>
<evidence type="ECO:0000259" key="4">
    <source>
        <dbReference type="PROSITE" id="PS50887"/>
    </source>
</evidence>
<dbReference type="InterPro" id="IPR000160">
    <property type="entry name" value="GGDEF_dom"/>
</dbReference>
<dbReference type="InterPro" id="IPR050469">
    <property type="entry name" value="Diguanylate_Cyclase"/>
</dbReference>
<dbReference type="InterPro" id="IPR029787">
    <property type="entry name" value="Nucleotide_cyclase"/>
</dbReference>